<comment type="caution">
    <text evidence="3">The sequence shown here is derived from an EMBL/GenBank/DDBJ whole genome shotgun (WGS) entry which is preliminary data.</text>
</comment>
<proteinExistence type="predicted"/>
<feature type="transmembrane region" description="Helical" evidence="1">
    <location>
        <begin position="703"/>
        <end position="720"/>
    </location>
</feature>
<dbReference type="InterPro" id="IPR013783">
    <property type="entry name" value="Ig-like_fold"/>
</dbReference>
<keyword evidence="3" id="KW-0418">Kinase</keyword>
<evidence type="ECO:0000259" key="2">
    <source>
        <dbReference type="Pfam" id="PF06580"/>
    </source>
</evidence>
<dbReference type="PANTHER" id="PTHR34220:SF7">
    <property type="entry name" value="SENSOR HISTIDINE KINASE YPDA"/>
    <property type="match status" value="1"/>
</dbReference>
<dbReference type="PANTHER" id="PTHR34220">
    <property type="entry name" value="SENSOR HISTIDINE KINASE YPDA"/>
    <property type="match status" value="1"/>
</dbReference>
<sequence>MNAIMHNHKSILLLLLIVTYNLSGQNPYFNKIDKSTGLPSNTIYDITQDQKGFMWFATNEGVCKYDGVSFSNLSTKKVTSKAGSSLVVDNNNTIYYCNFDGYIYYNKNEILEPVPQNQPLGYSPIGILNNKILTTEKNNIIVYDINDLKIIKKFAFNHNTFVTSTRGDNCYYILSDCLYKIDQNLKIEKIKLPEELNNISEAKLLKYGNGKLYFFNKYRQSYFIFEKGSFKKHYLPIPENIIQNIAFVDNQIWLCTTNGIFKLNDKNDVEHWFKNHNISYFFKDSFQNYWISTLNEGLFLIPNLNTKLYQFPETISQFDFLEDKLLIGTVNNSIYSFDLTLHKQQKIHKDLDNHEIYLLKKVNDYFFATSSQFRVYNNKTKLILEKKVAVKNIIPIDHKYFGVAASGFCGILCFDTKLKSEWDTFYNIRKKEKDVLNEARIESNIKAKSIAYNPVNKTIYISTNLGVITQTFHEKKTLFYKNKPLYINHLNTWKNYIFGVNANGSLIQIDNQNKIKTIPITSEEINKIKIIRNHLFIITKKNILLYNLSNKTKIEILTNNQEFDVTDIGELNNQILFATKKGMIAQNLEDINLIHNQKFILNHITINDVDYSQLPKTLSFDQNNIKFNFSVLNFSTSYSNAISYKINNNKWYTLENNSRKLILNELSPGTYQLEFRVYNPSIQKYDLLSYTFEIKPPFWKTPLFLSALLAFIFILCYLVFKNHVKKINLRNKEKLEKVNLENELNKSRLTAIKSQMNPHFFFNALNTIQSYILTRDNKKALYYLKKFSVLTRNILETSEKEYISLEDEIKTLELYLEIEKARFNENEFFFNIETQISTQKESIKVPAMLLQPFIENAVKHGLLHKNGIKKIAIQFNQHKEYLTISIEDNGIGRKKSQELNLLKRGNHISFATEALMKRIEILNLNQNKKISIQYTDIEDSLESGTIVTIQIPI</sequence>
<dbReference type="SUPFAM" id="SSF50998">
    <property type="entry name" value="Quinoprotein alcohol dehydrogenase-like"/>
    <property type="match status" value="1"/>
</dbReference>
<dbReference type="Gene3D" id="2.130.10.10">
    <property type="entry name" value="YVTN repeat-like/Quinoprotein amine dehydrogenase"/>
    <property type="match status" value="1"/>
</dbReference>
<dbReference type="InterPro" id="IPR050640">
    <property type="entry name" value="Bact_2-comp_sensor_kinase"/>
</dbReference>
<dbReference type="InterPro" id="IPR011110">
    <property type="entry name" value="Reg_prop"/>
</dbReference>
<keyword evidence="1" id="KW-1133">Transmembrane helix</keyword>
<dbReference type="Pfam" id="PF06580">
    <property type="entry name" value="His_kinase"/>
    <property type="match status" value="1"/>
</dbReference>
<dbReference type="SUPFAM" id="SSF55874">
    <property type="entry name" value="ATPase domain of HSP90 chaperone/DNA topoisomerase II/histidine kinase"/>
    <property type="match status" value="1"/>
</dbReference>
<keyword evidence="4" id="KW-1185">Reference proteome</keyword>
<dbReference type="GO" id="GO:0016301">
    <property type="term" value="F:kinase activity"/>
    <property type="evidence" value="ECO:0007669"/>
    <property type="project" value="UniProtKB-KW"/>
</dbReference>
<keyword evidence="1" id="KW-0812">Transmembrane</keyword>
<reference evidence="3 4" key="1">
    <citation type="submission" date="2020-10" db="EMBL/GenBank/DDBJ databases">
        <title>The genome sequence of Flavobacterium aquaticum 1Y8A.</title>
        <authorList>
            <person name="Liu Y."/>
        </authorList>
    </citation>
    <scope>NUCLEOTIDE SEQUENCE [LARGE SCALE GENOMIC DNA]</scope>
    <source>
        <strain evidence="3 4">1Y8A</strain>
    </source>
</reference>
<name>A0ABR9WT94_9FLAO</name>
<dbReference type="Proteomes" id="UP000656274">
    <property type="component" value="Unassembled WGS sequence"/>
</dbReference>
<dbReference type="Gene3D" id="3.30.565.10">
    <property type="entry name" value="Histidine kinase-like ATPase, C-terminal domain"/>
    <property type="match status" value="1"/>
</dbReference>
<keyword evidence="1" id="KW-0472">Membrane</keyword>
<feature type="domain" description="Signal transduction histidine kinase internal region" evidence="2">
    <location>
        <begin position="748"/>
        <end position="825"/>
    </location>
</feature>
<dbReference type="InterPro" id="IPR010559">
    <property type="entry name" value="Sig_transdc_His_kin_internal"/>
</dbReference>
<evidence type="ECO:0000256" key="1">
    <source>
        <dbReference type="SAM" id="Phobius"/>
    </source>
</evidence>
<protein>
    <submittedName>
        <fullName evidence="3">Histidine kinase</fullName>
    </submittedName>
</protein>
<evidence type="ECO:0000313" key="3">
    <source>
        <dbReference type="EMBL" id="MBE9576536.1"/>
    </source>
</evidence>
<dbReference type="InterPro" id="IPR011047">
    <property type="entry name" value="Quinoprotein_ADH-like_sf"/>
</dbReference>
<keyword evidence="3" id="KW-0808">Transferase</keyword>
<dbReference type="Pfam" id="PF07494">
    <property type="entry name" value="Reg_prop"/>
    <property type="match status" value="1"/>
</dbReference>
<accession>A0ABR9WT94</accession>
<dbReference type="Gene3D" id="2.60.40.10">
    <property type="entry name" value="Immunoglobulins"/>
    <property type="match status" value="1"/>
</dbReference>
<dbReference type="EMBL" id="JADFTZ010000002">
    <property type="protein sequence ID" value="MBE9576536.1"/>
    <property type="molecule type" value="Genomic_DNA"/>
</dbReference>
<gene>
    <name evidence="3" type="ORF">IM755_07395</name>
</gene>
<evidence type="ECO:0000313" key="4">
    <source>
        <dbReference type="Proteomes" id="UP000656274"/>
    </source>
</evidence>
<organism evidence="3 4">
    <name type="scientific">Flavobacterium proteolyticum</name>
    <dbReference type="NCBI Taxonomy" id="2911683"/>
    <lineage>
        <taxon>Bacteria</taxon>
        <taxon>Pseudomonadati</taxon>
        <taxon>Bacteroidota</taxon>
        <taxon>Flavobacteriia</taxon>
        <taxon>Flavobacteriales</taxon>
        <taxon>Flavobacteriaceae</taxon>
        <taxon>Flavobacterium</taxon>
    </lineage>
</organism>
<dbReference type="InterPro" id="IPR036890">
    <property type="entry name" value="HATPase_C_sf"/>
</dbReference>
<dbReference type="InterPro" id="IPR015943">
    <property type="entry name" value="WD40/YVTN_repeat-like_dom_sf"/>
</dbReference>